<dbReference type="PANTHER" id="PTHR19332">
    <property type="entry name" value="PEROXISOMAL MEMBRANE PROTEIN PEX13"/>
    <property type="match status" value="1"/>
</dbReference>
<evidence type="ECO:0000256" key="7">
    <source>
        <dbReference type="ARBA" id="ARBA00022989"/>
    </source>
</evidence>
<proteinExistence type="inferred from homology"/>
<evidence type="ECO:0000256" key="6">
    <source>
        <dbReference type="ARBA" id="ARBA00022927"/>
    </source>
</evidence>
<feature type="compositionally biased region" description="Polar residues" evidence="15">
    <location>
        <begin position="487"/>
        <end position="496"/>
    </location>
</feature>
<dbReference type="AlphaFoldDB" id="A0A0D1Y8S4"/>
<dbReference type="OrthoDB" id="10037838at2759"/>
<dbReference type="PROSITE" id="PS50002">
    <property type="entry name" value="SH3"/>
    <property type="match status" value="1"/>
</dbReference>
<dbReference type="Pfam" id="PF04088">
    <property type="entry name" value="Peroxin-13_N"/>
    <property type="match status" value="1"/>
</dbReference>
<dbReference type="FunFam" id="2.30.30.40:FF:000128">
    <property type="entry name" value="Peroxisomal membrane protein (Pex13)"/>
    <property type="match status" value="1"/>
</dbReference>
<feature type="transmembrane region" description="Helical" evidence="16">
    <location>
        <begin position="285"/>
        <end position="307"/>
    </location>
</feature>
<keyword evidence="8" id="KW-0811">Translocation</keyword>
<dbReference type="Proteomes" id="UP000053599">
    <property type="component" value="Unassembled WGS sequence"/>
</dbReference>
<dbReference type="SUPFAM" id="SSF50044">
    <property type="entry name" value="SH3-domain"/>
    <property type="match status" value="1"/>
</dbReference>
<evidence type="ECO:0000256" key="10">
    <source>
        <dbReference type="ARBA" id="ARBA00023140"/>
    </source>
</evidence>
<accession>A0A0D1Y8S4</accession>
<gene>
    <name evidence="18" type="ORF">PV11_09021</name>
</gene>
<evidence type="ECO:0000256" key="3">
    <source>
        <dbReference type="ARBA" id="ARBA00022443"/>
    </source>
</evidence>
<feature type="compositionally biased region" description="Polar residues" evidence="15">
    <location>
        <begin position="422"/>
        <end position="434"/>
    </location>
</feature>
<evidence type="ECO:0000256" key="15">
    <source>
        <dbReference type="SAM" id="MobiDB-lite"/>
    </source>
</evidence>
<feature type="compositionally biased region" description="Low complexity" evidence="15">
    <location>
        <begin position="18"/>
        <end position="33"/>
    </location>
</feature>
<evidence type="ECO:0000256" key="1">
    <source>
        <dbReference type="ARBA" id="ARBA00004549"/>
    </source>
</evidence>
<reference evidence="18 19" key="1">
    <citation type="submission" date="2015-01" db="EMBL/GenBank/DDBJ databases">
        <title>The Genome Sequence of Exophiala sideris CBS121828.</title>
        <authorList>
            <consortium name="The Broad Institute Genomics Platform"/>
            <person name="Cuomo C."/>
            <person name="de Hoog S."/>
            <person name="Gorbushina A."/>
            <person name="Stielow B."/>
            <person name="Teixiera M."/>
            <person name="Abouelleil A."/>
            <person name="Chapman S.B."/>
            <person name="Priest M."/>
            <person name="Young S.K."/>
            <person name="Wortman J."/>
            <person name="Nusbaum C."/>
            <person name="Birren B."/>
        </authorList>
    </citation>
    <scope>NUCLEOTIDE SEQUENCE [LARGE SCALE GENOMIC DNA]</scope>
    <source>
        <strain evidence="18 19">CBS 121828</strain>
    </source>
</reference>
<keyword evidence="6" id="KW-0653">Protein transport</keyword>
<organism evidence="18 19">
    <name type="scientific">Exophiala sideris</name>
    <dbReference type="NCBI Taxonomy" id="1016849"/>
    <lineage>
        <taxon>Eukaryota</taxon>
        <taxon>Fungi</taxon>
        <taxon>Dikarya</taxon>
        <taxon>Ascomycota</taxon>
        <taxon>Pezizomycotina</taxon>
        <taxon>Eurotiomycetes</taxon>
        <taxon>Chaetothyriomycetidae</taxon>
        <taxon>Chaetothyriales</taxon>
        <taxon>Herpotrichiellaceae</taxon>
        <taxon>Exophiala</taxon>
    </lineage>
</organism>
<name>A0A0D1Y8S4_9EURO</name>
<keyword evidence="3 14" id="KW-0728">SH3 domain</keyword>
<feature type="domain" description="SH3" evidence="17">
    <location>
        <begin position="338"/>
        <end position="406"/>
    </location>
</feature>
<evidence type="ECO:0000256" key="8">
    <source>
        <dbReference type="ARBA" id="ARBA00023010"/>
    </source>
</evidence>
<comment type="subunit">
    <text evidence="13">Interacts (via SH3 domain) with PEX14 (via SH3-binding motif); forming the PEX13-PEX14 docking complex.</text>
</comment>
<feature type="region of interest" description="Disordered" evidence="15">
    <location>
        <begin position="1"/>
        <end position="56"/>
    </location>
</feature>
<dbReference type="InterPro" id="IPR007223">
    <property type="entry name" value="Peroxin-13_N"/>
</dbReference>
<evidence type="ECO:0000256" key="14">
    <source>
        <dbReference type="PROSITE-ProRule" id="PRU00192"/>
    </source>
</evidence>
<dbReference type="SMART" id="SM00326">
    <property type="entry name" value="SH3"/>
    <property type="match status" value="1"/>
</dbReference>
<evidence type="ECO:0000256" key="5">
    <source>
        <dbReference type="ARBA" id="ARBA00022692"/>
    </source>
</evidence>
<dbReference type="HOGENOM" id="CLU_034386_1_1_1"/>
<dbReference type="STRING" id="1016849.A0A0D1Y8S4"/>
<keyword evidence="5 16" id="KW-0812">Transmembrane</keyword>
<keyword evidence="9 16" id="KW-0472">Membrane</keyword>
<evidence type="ECO:0000256" key="9">
    <source>
        <dbReference type="ARBA" id="ARBA00023136"/>
    </source>
</evidence>
<dbReference type="CDD" id="cd11771">
    <property type="entry name" value="SH3_Pex13p_fungal"/>
    <property type="match status" value="1"/>
</dbReference>
<keyword evidence="10" id="KW-0576">Peroxisome</keyword>
<evidence type="ECO:0000259" key="17">
    <source>
        <dbReference type="PROSITE" id="PS50002"/>
    </source>
</evidence>
<evidence type="ECO:0000256" key="13">
    <source>
        <dbReference type="ARBA" id="ARBA00065871"/>
    </source>
</evidence>
<feature type="region of interest" description="Disordered" evidence="15">
    <location>
        <begin position="414"/>
        <end position="436"/>
    </location>
</feature>
<evidence type="ECO:0000313" key="18">
    <source>
        <dbReference type="EMBL" id="KIV77204.1"/>
    </source>
</evidence>
<keyword evidence="7 16" id="KW-1133">Transmembrane helix</keyword>
<dbReference type="Gene3D" id="2.30.30.40">
    <property type="entry name" value="SH3 Domains"/>
    <property type="match status" value="1"/>
</dbReference>
<evidence type="ECO:0000256" key="12">
    <source>
        <dbReference type="ARBA" id="ARBA00034535"/>
    </source>
</evidence>
<evidence type="ECO:0000256" key="2">
    <source>
        <dbReference type="ARBA" id="ARBA00006033"/>
    </source>
</evidence>
<dbReference type="EMBL" id="KN846954">
    <property type="protein sequence ID" value="KIV77204.1"/>
    <property type="molecule type" value="Genomic_DNA"/>
</dbReference>
<protein>
    <recommendedName>
        <fullName evidence="12">Peroxisomal membrane protein PEX13</fullName>
    </recommendedName>
    <alternativeName>
        <fullName evidence="11">Peroxin-13</fullName>
    </alternativeName>
</protein>
<evidence type="ECO:0000313" key="19">
    <source>
        <dbReference type="Proteomes" id="UP000053599"/>
    </source>
</evidence>
<feature type="region of interest" description="Disordered" evidence="15">
    <location>
        <begin position="472"/>
        <end position="496"/>
    </location>
</feature>
<evidence type="ECO:0000256" key="16">
    <source>
        <dbReference type="SAM" id="Phobius"/>
    </source>
</evidence>
<dbReference type="PANTHER" id="PTHR19332:SF1">
    <property type="entry name" value="PEROXISOMAL MEMBRANE PROTEIN PEX13"/>
    <property type="match status" value="1"/>
</dbReference>
<comment type="similarity">
    <text evidence="2">Belongs to the peroxin-13 family.</text>
</comment>
<dbReference type="GO" id="GO:0016560">
    <property type="term" value="P:protein import into peroxisome matrix, docking"/>
    <property type="evidence" value="ECO:0007669"/>
    <property type="project" value="InterPro"/>
</dbReference>
<sequence length="496" mass="51963">MTSVSPPKPWERAGSAVPSGTSIPTSSSIMTAPPSLPSSDPSGATPALPDRPSTLNNVVNQTASNYANQNRFGTGMGTGMGTGIGTGIGSTPYSSPYSSYSSPYNRFGGGGMYGGGMSGGMYGGGYGGYGGGMSGMYGSGMYGGGYGNYPGMPGDPNQQQQSLTQTWNQSTAATFQIMESIVGAFGGFAQMLESAYMTTHSSFFAMVSMAEQLGNLRQTLGSVLGIFTLLRWMRTLIAKITGRPPPADATALTPANFSAFMSGGSAPATLPDGSAAPARPSKKPFIMFAIAVFGLPYLMGKLIRAMARTQEEEMRRQQEQMALTQTNPNGEQVPIDPRKLDFCRVLYDYTPAPNSGGMDLEAKKGDFVAVLSKTDPMGNASEWWRCRARDGKQGYLPSPYLEPIQTPAQRQAQITEGVASSAPGSRSATMSGTEPMNAAKKLLEEGDRTKSMSSMYPGLAGLNAQTAVPVGAKGPEVSGKPGDITADSFQKSAFYS</sequence>
<dbReference type="InterPro" id="IPR001452">
    <property type="entry name" value="SH3_domain"/>
</dbReference>
<dbReference type="GO" id="GO:1990429">
    <property type="term" value="C:peroxisomal importomer complex"/>
    <property type="evidence" value="ECO:0007669"/>
    <property type="project" value="TreeGrafter"/>
</dbReference>
<dbReference type="GO" id="GO:0005778">
    <property type="term" value="C:peroxisomal membrane"/>
    <property type="evidence" value="ECO:0007669"/>
    <property type="project" value="UniProtKB-SubCell"/>
</dbReference>
<dbReference type="InterPro" id="IPR036028">
    <property type="entry name" value="SH3-like_dom_sf"/>
</dbReference>
<keyword evidence="4" id="KW-0813">Transport</keyword>
<dbReference type="InterPro" id="IPR035463">
    <property type="entry name" value="Pex13"/>
</dbReference>
<evidence type="ECO:0000256" key="4">
    <source>
        <dbReference type="ARBA" id="ARBA00022448"/>
    </source>
</evidence>
<comment type="subcellular location">
    <subcellularLocation>
        <location evidence="1">Peroxisome membrane</location>
        <topology evidence="1">Single-pass membrane protein</topology>
    </subcellularLocation>
</comment>
<dbReference type="Pfam" id="PF07653">
    <property type="entry name" value="SH3_2"/>
    <property type="match status" value="1"/>
</dbReference>
<evidence type="ECO:0000256" key="11">
    <source>
        <dbReference type="ARBA" id="ARBA00029693"/>
    </source>
</evidence>